<evidence type="ECO:0000313" key="2">
    <source>
        <dbReference type="Proteomes" id="UP001565369"/>
    </source>
</evidence>
<organism evidence="1 2">
    <name type="scientific">Bradyrhizobium ottawaense</name>
    <dbReference type="NCBI Taxonomy" id="931866"/>
    <lineage>
        <taxon>Bacteria</taxon>
        <taxon>Pseudomonadati</taxon>
        <taxon>Pseudomonadota</taxon>
        <taxon>Alphaproteobacteria</taxon>
        <taxon>Hyphomicrobiales</taxon>
        <taxon>Nitrobacteraceae</taxon>
        <taxon>Bradyrhizobium</taxon>
    </lineage>
</organism>
<evidence type="ECO:0000313" key="1">
    <source>
        <dbReference type="EMBL" id="MEY9455727.1"/>
    </source>
</evidence>
<reference evidence="1 2" key="1">
    <citation type="submission" date="2024-07" db="EMBL/GenBank/DDBJ databases">
        <title>Genomic Encyclopedia of Type Strains, Phase V (KMG-V): Genome sequencing to study the core and pangenomes of soil and plant-associated prokaryotes.</title>
        <authorList>
            <person name="Whitman W."/>
        </authorList>
    </citation>
    <scope>NUCLEOTIDE SEQUENCE [LARGE SCALE GENOMIC DNA]</scope>
    <source>
        <strain evidence="1 2">USDA 152</strain>
    </source>
</reference>
<sequence>MARRSHLPSQIQEIAMAMSWTGLGVSANAALASMI</sequence>
<protein>
    <submittedName>
        <fullName evidence="1">Uncharacterized protein</fullName>
    </submittedName>
</protein>
<dbReference type="Proteomes" id="UP001565369">
    <property type="component" value="Unassembled WGS sequence"/>
</dbReference>
<gene>
    <name evidence="1" type="ORF">ABIG07_004675</name>
</gene>
<proteinExistence type="predicted"/>
<name>A0ABV4FVT5_9BRAD</name>
<dbReference type="EMBL" id="JBGBZJ010000003">
    <property type="protein sequence ID" value="MEY9455727.1"/>
    <property type="molecule type" value="Genomic_DNA"/>
</dbReference>
<comment type="caution">
    <text evidence="1">The sequence shown here is derived from an EMBL/GenBank/DDBJ whole genome shotgun (WGS) entry which is preliminary data.</text>
</comment>
<accession>A0ABV4FVT5</accession>
<keyword evidence="2" id="KW-1185">Reference proteome</keyword>